<dbReference type="AlphaFoldDB" id="A0A1H4B6I7"/>
<gene>
    <name evidence="1" type="ORF">SAMN04487990_11360</name>
</gene>
<dbReference type="STRING" id="283786.SAMN04487990_11360"/>
<sequence length="308" mass="35390">MLTKNNAVKVSIMGKSLIIFIFLFTCFKNFSQVIIIVDSLNKKPLPFVGVKYNNTGFYTSKEGLFNLNQVNTDSIEVSLLGYKKLVLKTKALRDTIYLNRETYTLKEVVLTKKKNKTKQIKPLKSPKSFGSWVIQPKSELLISIYPKDNIKDHYIDKIKIYFSKVIEIKELKDNSLMAYVRLHIYDIKDGKPFNSVYSSNAIDVNSFKKDEISLDISNNLIVLKESGLFIGLELIGYYKNDSSIINNNPIIRPTLTNKINKDISSKTFVRSIFKNQYKIEPINELLKRGRPAKKEIVRNLNIGLELSN</sequence>
<keyword evidence="2" id="KW-1185">Reference proteome</keyword>
<name>A0A1H4B6I7_BIZPA</name>
<organism evidence="1 2">
    <name type="scientific">Bizionia paragorgiae</name>
    <dbReference type="NCBI Taxonomy" id="283786"/>
    <lineage>
        <taxon>Bacteria</taxon>
        <taxon>Pseudomonadati</taxon>
        <taxon>Bacteroidota</taxon>
        <taxon>Flavobacteriia</taxon>
        <taxon>Flavobacteriales</taxon>
        <taxon>Flavobacteriaceae</taxon>
        <taxon>Bizionia</taxon>
    </lineage>
</organism>
<evidence type="ECO:0000313" key="1">
    <source>
        <dbReference type="EMBL" id="SEA43730.1"/>
    </source>
</evidence>
<proteinExistence type="predicted"/>
<dbReference type="Proteomes" id="UP000198846">
    <property type="component" value="Unassembled WGS sequence"/>
</dbReference>
<protein>
    <recommendedName>
        <fullName evidence="3">CarboxypepD_reg-like domain-containing protein</fullName>
    </recommendedName>
</protein>
<reference evidence="1 2" key="1">
    <citation type="submission" date="2016-10" db="EMBL/GenBank/DDBJ databases">
        <authorList>
            <person name="de Groot N.N."/>
        </authorList>
    </citation>
    <scope>NUCLEOTIDE SEQUENCE [LARGE SCALE GENOMIC DNA]</scope>
    <source>
        <strain evidence="1 2">DSM 23842</strain>
    </source>
</reference>
<accession>A0A1H4B6I7</accession>
<evidence type="ECO:0008006" key="3">
    <source>
        <dbReference type="Google" id="ProtNLM"/>
    </source>
</evidence>
<evidence type="ECO:0000313" key="2">
    <source>
        <dbReference type="Proteomes" id="UP000198846"/>
    </source>
</evidence>
<dbReference type="EMBL" id="FNQK01000013">
    <property type="protein sequence ID" value="SEA43730.1"/>
    <property type="molecule type" value="Genomic_DNA"/>
</dbReference>